<proteinExistence type="predicted"/>
<evidence type="ECO:0000313" key="2">
    <source>
        <dbReference type="EMBL" id="CAF1590368.1"/>
    </source>
</evidence>
<dbReference type="AlphaFoldDB" id="A0A816A2U8"/>
<evidence type="ECO:0000313" key="3">
    <source>
        <dbReference type="Proteomes" id="UP000663870"/>
    </source>
</evidence>
<keyword evidence="3" id="KW-1185">Reference proteome</keyword>
<dbReference type="Proteomes" id="UP000663854">
    <property type="component" value="Unassembled WGS sequence"/>
</dbReference>
<name>A0A816A2U8_9BILA</name>
<dbReference type="EMBL" id="CAJNOH010003237">
    <property type="protein sequence ID" value="CAF1328769.1"/>
    <property type="molecule type" value="Genomic_DNA"/>
</dbReference>
<comment type="caution">
    <text evidence="2">The sequence shown here is derived from an EMBL/GenBank/DDBJ whole genome shotgun (WGS) entry which is preliminary data.</text>
</comment>
<organism evidence="2 3">
    <name type="scientific">Rotaria sordida</name>
    <dbReference type="NCBI Taxonomy" id="392033"/>
    <lineage>
        <taxon>Eukaryota</taxon>
        <taxon>Metazoa</taxon>
        <taxon>Spiralia</taxon>
        <taxon>Gnathifera</taxon>
        <taxon>Rotifera</taxon>
        <taxon>Eurotatoria</taxon>
        <taxon>Bdelloidea</taxon>
        <taxon>Philodinida</taxon>
        <taxon>Philodinidae</taxon>
        <taxon>Rotaria</taxon>
    </lineage>
</organism>
<reference evidence="2" key="1">
    <citation type="submission" date="2021-02" db="EMBL/GenBank/DDBJ databases">
        <authorList>
            <person name="Nowell W R."/>
        </authorList>
    </citation>
    <scope>NUCLEOTIDE SEQUENCE</scope>
</reference>
<dbReference type="EMBL" id="CAJNOL010004544">
    <property type="protein sequence ID" value="CAF1590368.1"/>
    <property type="molecule type" value="Genomic_DNA"/>
</dbReference>
<dbReference type="Proteomes" id="UP000663870">
    <property type="component" value="Unassembled WGS sequence"/>
</dbReference>
<accession>A0A816A2U8</accession>
<protein>
    <submittedName>
        <fullName evidence="2">Uncharacterized protein</fullName>
    </submittedName>
</protein>
<evidence type="ECO:0000313" key="1">
    <source>
        <dbReference type="EMBL" id="CAF1328769.1"/>
    </source>
</evidence>
<sequence length="99" mass="11207">MQTAKKQNQLIFEPDQFLTASQIKSYFSRLTQEPRKNADELSTAVGNSNITSINDHNQQWQENEDNNDFDSAVSSSQAYELLGKAIHTLDEILSQQQSS</sequence>
<gene>
    <name evidence="2" type="ORF">JXQ802_LOCUS47164</name>
    <name evidence="1" type="ORF">PYM288_LOCUS31299</name>
</gene>